<feature type="transmembrane region" description="Helical" evidence="1">
    <location>
        <begin position="168"/>
        <end position="188"/>
    </location>
</feature>
<dbReference type="AlphaFoldDB" id="A0A419SKW2"/>
<evidence type="ECO:0000313" key="3">
    <source>
        <dbReference type="Proteomes" id="UP000284219"/>
    </source>
</evidence>
<keyword evidence="1" id="KW-0812">Transmembrane</keyword>
<feature type="transmembrane region" description="Helical" evidence="1">
    <location>
        <begin position="137"/>
        <end position="156"/>
    </location>
</feature>
<dbReference type="RefSeq" id="WP_120189920.1">
    <property type="nucleotide sequence ID" value="NZ_MCHY01000008.1"/>
</dbReference>
<feature type="transmembrane region" description="Helical" evidence="1">
    <location>
        <begin position="12"/>
        <end position="29"/>
    </location>
</feature>
<reference evidence="2 3" key="1">
    <citation type="submission" date="2016-08" db="EMBL/GenBank/DDBJ databases">
        <title>Novel Firmicute Genomes.</title>
        <authorList>
            <person name="Poppleton D.I."/>
            <person name="Gribaldo S."/>
        </authorList>
    </citation>
    <scope>NUCLEOTIDE SEQUENCE [LARGE SCALE GENOMIC DNA]</scope>
    <source>
        <strain evidence="2 3">RAOx-1</strain>
    </source>
</reference>
<name>A0A419SKW2_9BACL</name>
<dbReference type="Pfam" id="PF10067">
    <property type="entry name" value="DUF2306"/>
    <property type="match status" value="1"/>
</dbReference>
<evidence type="ECO:0000256" key="1">
    <source>
        <dbReference type="SAM" id="Phobius"/>
    </source>
</evidence>
<gene>
    <name evidence="2" type="ORF">BEP19_09620</name>
</gene>
<feature type="transmembrane region" description="Helical" evidence="1">
    <location>
        <begin position="200"/>
        <end position="221"/>
    </location>
</feature>
<evidence type="ECO:0000313" key="2">
    <source>
        <dbReference type="EMBL" id="RKD24622.1"/>
    </source>
</evidence>
<keyword evidence="1" id="KW-1133">Transmembrane helix</keyword>
<protein>
    <submittedName>
        <fullName evidence="2">DUF2306 domain-containing protein</fullName>
    </submittedName>
</protein>
<proteinExistence type="predicted"/>
<dbReference type="OrthoDB" id="5984490at2"/>
<accession>A0A419SKW2</accession>
<dbReference type="InterPro" id="IPR018750">
    <property type="entry name" value="DUF2306_membrane"/>
</dbReference>
<comment type="caution">
    <text evidence="2">The sequence shown here is derived from an EMBL/GenBank/DDBJ whole genome shotgun (WGS) entry which is preliminary data.</text>
</comment>
<dbReference type="EMBL" id="MCHY01000008">
    <property type="protein sequence ID" value="RKD24622.1"/>
    <property type="molecule type" value="Genomic_DNA"/>
</dbReference>
<sequence>MEPLFQLSRWAHIAAGFIALFVFWIPLVVKKGGPAHRVSGWIYVWAMVVVSISSFYMGIYRIGFDPQKSGESIAFAWFLIFIAILSGATAWYGIRVLKYKSRVVSHRHPLDLLFPSLLLLAGIGISIYGFIIDFPLLAYFPLLGLFLGGTHLLYWLRKPKLNQHWLMEHITGMMSCCIATITAFTVFGAPRLLHIESTGILLWILPSIIIVPLLIGFTNYYRKKCNPTPEK</sequence>
<feature type="transmembrane region" description="Helical" evidence="1">
    <location>
        <begin position="41"/>
        <end position="62"/>
    </location>
</feature>
<feature type="transmembrane region" description="Helical" evidence="1">
    <location>
        <begin position="112"/>
        <end position="131"/>
    </location>
</feature>
<keyword evidence="1" id="KW-0472">Membrane</keyword>
<keyword evidence="3" id="KW-1185">Reference proteome</keyword>
<dbReference type="Proteomes" id="UP000284219">
    <property type="component" value="Unassembled WGS sequence"/>
</dbReference>
<organism evidence="2 3">
    <name type="scientific">Ammoniphilus oxalaticus</name>
    <dbReference type="NCBI Taxonomy" id="66863"/>
    <lineage>
        <taxon>Bacteria</taxon>
        <taxon>Bacillati</taxon>
        <taxon>Bacillota</taxon>
        <taxon>Bacilli</taxon>
        <taxon>Bacillales</taxon>
        <taxon>Paenibacillaceae</taxon>
        <taxon>Aneurinibacillus group</taxon>
        <taxon>Ammoniphilus</taxon>
    </lineage>
</organism>
<feature type="transmembrane region" description="Helical" evidence="1">
    <location>
        <begin position="74"/>
        <end position="92"/>
    </location>
</feature>